<proteinExistence type="predicted"/>
<gene>
    <name evidence="1" type="ORF">S03H2_63252</name>
</gene>
<name>X1INR0_9ZZZZ</name>
<comment type="caution">
    <text evidence="1">The sequence shown here is derived from an EMBL/GenBank/DDBJ whole genome shotgun (WGS) entry which is preliminary data.</text>
</comment>
<accession>X1INR0</accession>
<reference evidence="1" key="1">
    <citation type="journal article" date="2014" name="Front. Microbiol.">
        <title>High frequency of phylogenetically diverse reductive dehalogenase-homologous genes in deep subseafloor sedimentary metagenomes.</title>
        <authorList>
            <person name="Kawai M."/>
            <person name="Futagami T."/>
            <person name="Toyoda A."/>
            <person name="Takaki Y."/>
            <person name="Nishi S."/>
            <person name="Hori S."/>
            <person name="Arai W."/>
            <person name="Tsubouchi T."/>
            <person name="Morono Y."/>
            <person name="Uchiyama I."/>
            <person name="Ito T."/>
            <person name="Fujiyama A."/>
            <person name="Inagaki F."/>
            <person name="Takami H."/>
        </authorList>
    </citation>
    <scope>NUCLEOTIDE SEQUENCE</scope>
    <source>
        <strain evidence="1">Expedition CK06-06</strain>
    </source>
</reference>
<sequence length="57" mass="6795">MLKTIRFGLKLDENNLFKEQFLINVVECVKQGKVILKYQPYYYIVVVVVVYVKLKNI</sequence>
<dbReference type="EMBL" id="BARU01040962">
    <property type="protein sequence ID" value="GAH83347.1"/>
    <property type="molecule type" value="Genomic_DNA"/>
</dbReference>
<protein>
    <submittedName>
        <fullName evidence="1">Uncharacterized protein</fullName>
    </submittedName>
</protein>
<evidence type="ECO:0000313" key="1">
    <source>
        <dbReference type="EMBL" id="GAH83347.1"/>
    </source>
</evidence>
<dbReference type="AlphaFoldDB" id="X1INR0"/>
<organism evidence="1">
    <name type="scientific">marine sediment metagenome</name>
    <dbReference type="NCBI Taxonomy" id="412755"/>
    <lineage>
        <taxon>unclassified sequences</taxon>
        <taxon>metagenomes</taxon>
        <taxon>ecological metagenomes</taxon>
    </lineage>
</organism>